<dbReference type="AlphaFoldDB" id="A0A336KJ48"/>
<dbReference type="EMBL" id="UFQS01000563">
    <property type="protein sequence ID" value="SSX04976.1"/>
    <property type="molecule type" value="Genomic_DNA"/>
</dbReference>
<protein>
    <submittedName>
        <fullName evidence="1">CSON012228 protein</fullName>
    </submittedName>
</protein>
<reference evidence="2" key="2">
    <citation type="submission" date="2018-07" db="EMBL/GenBank/DDBJ databases">
        <authorList>
            <person name="Quirk P.G."/>
            <person name="Krulwich T.A."/>
        </authorList>
    </citation>
    <scope>NUCLEOTIDE SEQUENCE</scope>
</reference>
<accession>A0A336KJ48</accession>
<organism evidence="1">
    <name type="scientific">Culicoides sonorensis</name>
    <name type="common">Biting midge</name>
    <dbReference type="NCBI Taxonomy" id="179676"/>
    <lineage>
        <taxon>Eukaryota</taxon>
        <taxon>Metazoa</taxon>
        <taxon>Ecdysozoa</taxon>
        <taxon>Arthropoda</taxon>
        <taxon>Hexapoda</taxon>
        <taxon>Insecta</taxon>
        <taxon>Pterygota</taxon>
        <taxon>Neoptera</taxon>
        <taxon>Endopterygota</taxon>
        <taxon>Diptera</taxon>
        <taxon>Nematocera</taxon>
        <taxon>Chironomoidea</taxon>
        <taxon>Ceratopogonidae</taxon>
        <taxon>Ceratopogoninae</taxon>
        <taxon>Culicoides</taxon>
        <taxon>Monoculicoides</taxon>
    </lineage>
</organism>
<gene>
    <name evidence="1" type="primary">CSON012228</name>
</gene>
<dbReference type="VEuPathDB" id="VectorBase:CSON012228"/>
<evidence type="ECO:0000313" key="2">
    <source>
        <dbReference type="EMBL" id="SSX25338.1"/>
    </source>
</evidence>
<name>A0A336KJ48_CULSO</name>
<sequence length="39" mass="4748">MLISITFKPRTNSNVLEYFMTSLVLEHIHFRTHLLHIYM</sequence>
<dbReference type="EMBL" id="UFQT01000563">
    <property type="protein sequence ID" value="SSX25338.1"/>
    <property type="molecule type" value="Genomic_DNA"/>
</dbReference>
<proteinExistence type="predicted"/>
<reference evidence="1" key="1">
    <citation type="submission" date="2018-04" db="EMBL/GenBank/DDBJ databases">
        <authorList>
            <person name="Go L.Y."/>
            <person name="Mitchell J.A."/>
        </authorList>
    </citation>
    <scope>NUCLEOTIDE SEQUENCE</scope>
    <source>
        <tissue evidence="1">Whole organism</tissue>
    </source>
</reference>
<evidence type="ECO:0000313" key="1">
    <source>
        <dbReference type="EMBL" id="SSX04976.1"/>
    </source>
</evidence>